<dbReference type="EMBL" id="PZQS01000013">
    <property type="protein sequence ID" value="PVD20021.1"/>
    <property type="molecule type" value="Genomic_DNA"/>
</dbReference>
<keyword evidence="2" id="KW-0472">Membrane</keyword>
<keyword evidence="2" id="KW-0812">Transmembrane</keyword>
<reference evidence="3 4" key="1">
    <citation type="submission" date="2018-04" db="EMBL/GenBank/DDBJ databases">
        <title>The genome of golden apple snail Pomacea canaliculata provides insight into stress tolerance and invasive adaptation.</title>
        <authorList>
            <person name="Liu C."/>
            <person name="Liu B."/>
            <person name="Ren Y."/>
            <person name="Zhang Y."/>
            <person name="Wang H."/>
            <person name="Li S."/>
            <person name="Jiang F."/>
            <person name="Yin L."/>
            <person name="Zhang G."/>
            <person name="Qian W."/>
            <person name="Fan W."/>
        </authorList>
    </citation>
    <scope>NUCLEOTIDE SEQUENCE [LARGE SCALE GENOMIC DNA]</scope>
    <source>
        <strain evidence="3">SZHN2017</strain>
        <tissue evidence="3">Muscle</tissue>
    </source>
</reference>
<feature type="transmembrane region" description="Helical" evidence="2">
    <location>
        <begin position="278"/>
        <end position="298"/>
    </location>
</feature>
<name>A0A2T7NFS5_POMCA</name>
<sequence>MKTSVKSESTSGGSSETETGGLIVPTLRSKNQHPVSQGRPSSGPLKTVGDWELLMTHEEDLKSVSALFLNSFRDSHFNPHKIGFNLSCTLSAEDNKTIEITALDLRLCSDIEGASNTKPCGQRMIITEPQNQPYVIDVTSNDDQGYLGLKKVYLSKTNQVTIQVQSDGIKSSLNVWLYVEPSGGKITGKCSAPILFTTTTTTTTTTAPSTATSISTRRRVITSTVHVSSPKTTTGIISGTTTTADGHLGHSGGEVGGEHYVNPDASSQLDQVLIYEKISVTGVWATFLIIFLFLIWAYRKLRAKRKQFRLGQTQSHEVPQMRNTKANVYATPPFSNSAYEPGRERISRHSYNLPQDVTRPPPLPPQQTKSRIYEKTPAPSVPTRRTSSSVQGARLVLVDLVMKEVKSDAEIERALRSTSPDVRSAIEAMDTKTLRQTYDDIQKMKRDRNSTYETVRN</sequence>
<comment type="caution">
    <text evidence="3">The sequence shown here is derived from an EMBL/GenBank/DDBJ whole genome shotgun (WGS) entry which is preliminary data.</text>
</comment>
<evidence type="ECO:0000313" key="4">
    <source>
        <dbReference type="Proteomes" id="UP000245119"/>
    </source>
</evidence>
<gene>
    <name evidence="3" type="ORF">C0Q70_20515</name>
</gene>
<dbReference type="Proteomes" id="UP000245119">
    <property type="component" value="Linkage Group LG13"/>
</dbReference>
<feature type="region of interest" description="Disordered" evidence="1">
    <location>
        <begin position="1"/>
        <end position="46"/>
    </location>
</feature>
<keyword evidence="2" id="KW-1133">Transmembrane helix</keyword>
<evidence type="ECO:0000256" key="2">
    <source>
        <dbReference type="SAM" id="Phobius"/>
    </source>
</evidence>
<accession>A0A2T7NFS5</accession>
<feature type="compositionally biased region" description="Low complexity" evidence="1">
    <location>
        <begin position="7"/>
        <end position="21"/>
    </location>
</feature>
<keyword evidence="4" id="KW-1185">Reference proteome</keyword>
<proteinExistence type="predicted"/>
<organism evidence="3 4">
    <name type="scientific">Pomacea canaliculata</name>
    <name type="common">Golden apple snail</name>
    <dbReference type="NCBI Taxonomy" id="400727"/>
    <lineage>
        <taxon>Eukaryota</taxon>
        <taxon>Metazoa</taxon>
        <taxon>Spiralia</taxon>
        <taxon>Lophotrochozoa</taxon>
        <taxon>Mollusca</taxon>
        <taxon>Gastropoda</taxon>
        <taxon>Caenogastropoda</taxon>
        <taxon>Architaenioglossa</taxon>
        <taxon>Ampullarioidea</taxon>
        <taxon>Ampullariidae</taxon>
        <taxon>Pomacea</taxon>
    </lineage>
</organism>
<feature type="region of interest" description="Disordered" evidence="1">
    <location>
        <begin position="352"/>
        <end position="387"/>
    </location>
</feature>
<protein>
    <submittedName>
        <fullName evidence="3">Uncharacterized protein</fullName>
    </submittedName>
</protein>
<evidence type="ECO:0000313" key="3">
    <source>
        <dbReference type="EMBL" id="PVD20021.1"/>
    </source>
</evidence>
<feature type="compositionally biased region" description="Polar residues" evidence="1">
    <location>
        <begin position="28"/>
        <end position="40"/>
    </location>
</feature>
<dbReference type="AlphaFoldDB" id="A0A2T7NFS5"/>
<evidence type="ECO:0000256" key="1">
    <source>
        <dbReference type="SAM" id="MobiDB-lite"/>
    </source>
</evidence>